<dbReference type="GO" id="GO:0009251">
    <property type="term" value="P:glucan catabolic process"/>
    <property type="evidence" value="ECO:0007669"/>
    <property type="project" value="TreeGrafter"/>
</dbReference>
<feature type="signal peptide" evidence="2">
    <location>
        <begin position="1"/>
        <end position="21"/>
    </location>
</feature>
<evidence type="ECO:0000259" key="3">
    <source>
        <dbReference type="PROSITE" id="PS51762"/>
    </source>
</evidence>
<dbReference type="AlphaFoldDB" id="A0A1Y2AYJ2"/>
<dbReference type="PROSITE" id="PS51762">
    <property type="entry name" value="GH16_2"/>
    <property type="match status" value="1"/>
</dbReference>
<dbReference type="InterPro" id="IPR013320">
    <property type="entry name" value="ConA-like_dom_sf"/>
</dbReference>
<dbReference type="SUPFAM" id="SSF49899">
    <property type="entry name" value="Concanavalin A-like lectins/glucanases"/>
    <property type="match status" value="1"/>
</dbReference>
<dbReference type="PANTHER" id="PTHR10963:SF24">
    <property type="entry name" value="GLYCOSIDASE C21B10.07-RELATED"/>
    <property type="match status" value="1"/>
</dbReference>
<dbReference type="Pfam" id="PF26113">
    <property type="entry name" value="GH16_XgeA"/>
    <property type="match status" value="1"/>
</dbReference>
<dbReference type="CDD" id="cd02181">
    <property type="entry name" value="GH16_fungal_Lam16A_glucanase"/>
    <property type="match status" value="1"/>
</dbReference>
<proteinExistence type="predicted"/>
<dbReference type="Gene3D" id="2.60.120.200">
    <property type="match status" value="1"/>
</dbReference>
<dbReference type="GO" id="GO:0030246">
    <property type="term" value="F:carbohydrate binding"/>
    <property type="evidence" value="ECO:0007669"/>
    <property type="project" value="UniProtKB-KW"/>
</dbReference>
<keyword evidence="2" id="KW-0732">Signal</keyword>
<reference evidence="4 5" key="1">
    <citation type="submission" date="2016-07" db="EMBL/GenBank/DDBJ databases">
        <title>Pervasive Adenine N6-methylation of Active Genes in Fungi.</title>
        <authorList>
            <consortium name="DOE Joint Genome Institute"/>
            <person name="Mondo S.J."/>
            <person name="Dannebaum R.O."/>
            <person name="Kuo R.C."/>
            <person name="Labutti K."/>
            <person name="Haridas S."/>
            <person name="Kuo A."/>
            <person name="Salamov A."/>
            <person name="Ahrendt S.R."/>
            <person name="Lipzen A."/>
            <person name="Sullivan W."/>
            <person name="Andreopoulos W.B."/>
            <person name="Clum A."/>
            <person name="Lindquist E."/>
            <person name="Daum C."/>
            <person name="Ramamoorthy G.K."/>
            <person name="Gryganskyi A."/>
            <person name="Culley D."/>
            <person name="Magnuson J.K."/>
            <person name="James T.Y."/>
            <person name="O'Malley M.A."/>
            <person name="Stajich J.E."/>
            <person name="Spatafora J.W."/>
            <person name="Visel A."/>
            <person name="Grigoriev I.V."/>
        </authorList>
    </citation>
    <scope>NUCLEOTIDE SEQUENCE [LARGE SCALE GENOMIC DNA]</scope>
    <source>
        <strain evidence="4 5">68-887.2</strain>
    </source>
</reference>
<evidence type="ECO:0000313" key="5">
    <source>
        <dbReference type="Proteomes" id="UP000193986"/>
    </source>
</evidence>
<evidence type="ECO:0000256" key="2">
    <source>
        <dbReference type="SAM" id="SignalP"/>
    </source>
</evidence>
<protein>
    <submittedName>
        <fullName evidence="4">Concanavalin A-like lectin/glucanase domain-containing protein</fullName>
    </submittedName>
</protein>
<keyword evidence="5" id="KW-1185">Reference proteome</keyword>
<organism evidence="4 5">
    <name type="scientific">Naematelia encephala</name>
    <dbReference type="NCBI Taxonomy" id="71784"/>
    <lineage>
        <taxon>Eukaryota</taxon>
        <taxon>Fungi</taxon>
        <taxon>Dikarya</taxon>
        <taxon>Basidiomycota</taxon>
        <taxon>Agaricomycotina</taxon>
        <taxon>Tremellomycetes</taxon>
        <taxon>Tremellales</taxon>
        <taxon>Naemateliaceae</taxon>
        <taxon>Naematelia</taxon>
    </lineage>
</organism>
<dbReference type="OrthoDB" id="192832at2759"/>
<feature type="domain" description="GH16" evidence="3">
    <location>
        <begin position="17"/>
        <end position="289"/>
    </location>
</feature>
<comment type="caution">
    <text evidence="4">The sequence shown here is derived from an EMBL/GenBank/DDBJ whole genome shotgun (WGS) entry which is preliminary data.</text>
</comment>
<dbReference type="InterPro" id="IPR000757">
    <property type="entry name" value="Beta-glucanase-like"/>
</dbReference>
<feature type="chain" id="PRO_5013073295" evidence="2">
    <location>
        <begin position="22"/>
        <end position="371"/>
    </location>
</feature>
<dbReference type="GO" id="GO:0004553">
    <property type="term" value="F:hydrolase activity, hydrolyzing O-glycosyl compounds"/>
    <property type="evidence" value="ECO:0007669"/>
    <property type="project" value="InterPro"/>
</dbReference>
<name>A0A1Y2AYJ2_9TREE</name>
<dbReference type="InterPro" id="IPR050546">
    <property type="entry name" value="Glycosyl_Hydrlase_16"/>
</dbReference>
<dbReference type="InParanoid" id="A0A1Y2AYJ2"/>
<dbReference type="EMBL" id="MCFC01000037">
    <property type="protein sequence ID" value="ORY27632.1"/>
    <property type="molecule type" value="Genomic_DNA"/>
</dbReference>
<evidence type="ECO:0000256" key="1">
    <source>
        <dbReference type="SAM" id="MobiDB-lite"/>
    </source>
</evidence>
<evidence type="ECO:0000313" key="4">
    <source>
        <dbReference type="EMBL" id="ORY27632.1"/>
    </source>
</evidence>
<dbReference type="Proteomes" id="UP000193986">
    <property type="component" value="Unassembled WGS sequence"/>
</dbReference>
<gene>
    <name evidence="4" type="ORF">BCR39DRAFT_537510</name>
</gene>
<accession>A0A1Y2AYJ2</accession>
<feature type="compositionally biased region" description="Low complexity" evidence="1">
    <location>
        <begin position="326"/>
        <end position="342"/>
    </location>
</feature>
<dbReference type="PANTHER" id="PTHR10963">
    <property type="entry name" value="GLYCOSYL HYDROLASE-RELATED"/>
    <property type="match status" value="1"/>
</dbReference>
<sequence>MQRTTTIYIVLSLALASVTNAGSTPLVRTYQGDSFFDRWDYWGNYDNTTEGDVTYAANLSSASSLTYVTSSSTAIIKVDNTSTVAYNDKRESVKILSQDTYSVGSVWVLDAVHLPYGCSVWPSFWSYDKSGTWPDGGEIDVFEGVNNQPNDQMALHTTDGCNITTSSLSSFSGTVNDTSCYYEDNDNSGCGITVNTSLSYGSAFASAGGGVYVTEFASTGISIWFYSRADIPAAVSNASDSIDTSTLGTPSGWWGGSGCDIDTFFGDQTLIFDITLCGNWAGQSSILETTGCAALATGQTCYTTYVLDSSNYDNAYFEINSLKVYSNSSSSSDSTSSSTSDSGPRMTSPGGLGLMWATSLGVACALAAFLS</sequence>
<dbReference type="FunFam" id="2.60.120.200:FF:000179">
    <property type="entry name" value="Unplaced genomic scaffold supercont1.19, whole genome shotgun sequence"/>
    <property type="match status" value="1"/>
</dbReference>
<dbReference type="STRING" id="71784.A0A1Y2AYJ2"/>
<feature type="region of interest" description="Disordered" evidence="1">
    <location>
        <begin position="326"/>
        <end position="346"/>
    </location>
</feature>
<keyword evidence="4" id="KW-0430">Lectin</keyword>